<gene>
    <name evidence="12" type="ORF">BAE44_0000861</name>
</gene>
<feature type="region of interest" description="Disordered" evidence="10">
    <location>
        <begin position="357"/>
        <end position="377"/>
    </location>
</feature>
<feature type="region of interest" description="Disordered" evidence="10">
    <location>
        <begin position="241"/>
        <end position="261"/>
    </location>
</feature>
<keyword evidence="3" id="KW-0677">Repeat</keyword>
<protein>
    <submittedName>
        <fullName evidence="12">Zinc finger protein STOP1-like protein</fullName>
    </submittedName>
</protein>
<dbReference type="GO" id="GO:0010044">
    <property type="term" value="P:response to aluminum ion"/>
    <property type="evidence" value="ECO:0007669"/>
    <property type="project" value="InterPro"/>
</dbReference>
<organism evidence="12 13">
    <name type="scientific">Dichanthelium oligosanthes</name>
    <dbReference type="NCBI Taxonomy" id="888268"/>
    <lineage>
        <taxon>Eukaryota</taxon>
        <taxon>Viridiplantae</taxon>
        <taxon>Streptophyta</taxon>
        <taxon>Embryophyta</taxon>
        <taxon>Tracheophyta</taxon>
        <taxon>Spermatophyta</taxon>
        <taxon>Magnoliopsida</taxon>
        <taxon>Liliopsida</taxon>
        <taxon>Poales</taxon>
        <taxon>Poaceae</taxon>
        <taxon>PACMAD clade</taxon>
        <taxon>Panicoideae</taxon>
        <taxon>Panicodae</taxon>
        <taxon>Paniceae</taxon>
        <taxon>Dichantheliinae</taxon>
        <taxon>Dichanthelium</taxon>
    </lineage>
</organism>
<dbReference type="GO" id="GO:0008270">
    <property type="term" value="F:zinc ion binding"/>
    <property type="evidence" value="ECO:0007669"/>
    <property type="project" value="UniProtKB-KW"/>
</dbReference>
<evidence type="ECO:0000256" key="10">
    <source>
        <dbReference type="SAM" id="MobiDB-lite"/>
    </source>
</evidence>
<dbReference type="InterPro" id="IPR059161">
    <property type="entry name" value="Znf-C2H2_STOP1/2_3rd"/>
</dbReference>
<feature type="domain" description="C2H2-type" evidence="11">
    <location>
        <begin position="204"/>
        <end position="231"/>
    </location>
</feature>
<dbReference type="EMBL" id="LWDX02002934">
    <property type="protein sequence ID" value="OEL38118.1"/>
    <property type="molecule type" value="Genomic_DNA"/>
</dbReference>
<evidence type="ECO:0000256" key="5">
    <source>
        <dbReference type="ARBA" id="ARBA00022833"/>
    </source>
</evidence>
<dbReference type="Pfam" id="PF23118">
    <property type="entry name" value="zf-C2H2_STOP2_C"/>
    <property type="match status" value="1"/>
</dbReference>
<dbReference type="SMART" id="SM00355">
    <property type="entry name" value="ZnF_C2H2"/>
    <property type="match status" value="3"/>
</dbReference>
<evidence type="ECO:0000256" key="2">
    <source>
        <dbReference type="ARBA" id="ARBA00022723"/>
    </source>
</evidence>
<dbReference type="AlphaFoldDB" id="A0A1E5WL88"/>
<dbReference type="FunFam" id="3.30.160.60:FF:000145">
    <property type="entry name" value="Zinc finger protein 574"/>
    <property type="match status" value="1"/>
</dbReference>
<dbReference type="Gene3D" id="3.30.160.60">
    <property type="entry name" value="Classic Zinc Finger"/>
    <property type="match status" value="1"/>
</dbReference>
<keyword evidence="13" id="KW-1185">Reference proteome</keyword>
<dbReference type="PROSITE" id="PS50157">
    <property type="entry name" value="ZINC_FINGER_C2H2_2"/>
    <property type="match status" value="1"/>
</dbReference>
<keyword evidence="4 9" id="KW-0863">Zinc-finger</keyword>
<evidence type="ECO:0000256" key="9">
    <source>
        <dbReference type="PROSITE-ProRule" id="PRU00042"/>
    </source>
</evidence>
<keyword evidence="5" id="KW-0862">Zinc</keyword>
<feature type="compositionally biased region" description="Low complexity" evidence="10">
    <location>
        <begin position="247"/>
        <end position="260"/>
    </location>
</feature>
<keyword evidence="7" id="KW-0804">Transcription</keyword>
<proteinExistence type="predicted"/>
<dbReference type="GO" id="GO:0010447">
    <property type="term" value="P:response to acidic pH"/>
    <property type="evidence" value="ECO:0007669"/>
    <property type="project" value="InterPro"/>
</dbReference>
<evidence type="ECO:0000313" key="12">
    <source>
        <dbReference type="EMBL" id="OEL38118.1"/>
    </source>
</evidence>
<dbReference type="Proteomes" id="UP000095767">
    <property type="component" value="Unassembled WGS sequence"/>
</dbReference>
<evidence type="ECO:0000256" key="8">
    <source>
        <dbReference type="ARBA" id="ARBA00023242"/>
    </source>
</evidence>
<feature type="compositionally biased region" description="Polar residues" evidence="10">
    <location>
        <begin position="364"/>
        <end position="376"/>
    </location>
</feature>
<dbReference type="PROSITE" id="PS00028">
    <property type="entry name" value="ZINC_FINGER_C2H2_1"/>
    <property type="match status" value="1"/>
</dbReference>
<reference evidence="12 13" key="1">
    <citation type="submission" date="2016-09" db="EMBL/GenBank/DDBJ databases">
        <title>The draft genome of Dichanthelium oligosanthes: A C3 panicoid grass species.</title>
        <authorList>
            <person name="Studer A.J."/>
            <person name="Schnable J.C."/>
            <person name="Brutnell T.P."/>
        </authorList>
    </citation>
    <scope>NUCLEOTIDE SEQUENCE [LARGE SCALE GENOMIC DNA]</scope>
    <source>
        <strain evidence="13">cv. Kellogg 1175</strain>
        <tissue evidence="12">Leaf</tissue>
    </source>
</reference>
<dbReference type="InterPro" id="IPR044300">
    <property type="entry name" value="STOP1/2"/>
</dbReference>
<dbReference type="Pfam" id="PF13920">
    <property type="entry name" value="zf-C3HC4_3"/>
    <property type="match status" value="1"/>
</dbReference>
<dbReference type="GO" id="GO:0005634">
    <property type="term" value="C:nucleus"/>
    <property type="evidence" value="ECO:0007669"/>
    <property type="project" value="UniProtKB-SubCell"/>
</dbReference>
<dbReference type="InterPro" id="IPR058196">
    <property type="entry name" value="zf-C2H2_STOP1/2_C"/>
</dbReference>
<comment type="caution">
    <text evidence="12">The sequence shown here is derived from an EMBL/GenBank/DDBJ whole genome shotgun (WGS) entry which is preliminary data.</text>
</comment>
<dbReference type="InterPro" id="IPR013083">
    <property type="entry name" value="Znf_RING/FYVE/PHD"/>
</dbReference>
<sequence length="515" mass="54393">MIGGGGNPYFLQNHHHQLFHHALDGMDGGSAGFMEPPASNSADAHCHALLYNLSLLRDKVQQLQPLVGLAVAHDGPGPAGAVSSAGAVIQEIITAASSMMYAFQQLCSHGGAQSSTAVAHAKNGIADAACGDPQQAAVMDHVMQQQWQQHHHGGYDNRVVHTKTAVAAATVPSSSQPTTVATAEEEAGTIIELDAQELLAKYTHYCQVCGKGFKRDANLRMHMRAHGDEYKSSAALANPAKAGGGDAAAATTTSSSSSRSFYSCPQEGCRWNRKHAKFQPLKSVICAKNHYKRSHCPKMYVCNRCNRKHFSVLSDLRTHEKHCGDHRWLCSCGTSFSRKDKLIGHLGLFTGHQPAVPLDRQANGKRSSSSRSTPQLVFSAPDTARRPLLPPQARRLCSAPPSPPLPCAAVTQSHEAVTAGLRATLDQLLLSPCAAVVGDGEAEDAQSCCFEAPAANADAASKPAAPSCRSCGGGDACVLLLPCQHLCLCLSCEAAMDACPVCAATKNASLHVLFS</sequence>
<dbReference type="PANTHER" id="PTHR46352:SF8">
    <property type="entry name" value="PROTEIN SENSITIVE TO PROTON RHIZOTOXICITY 2"/>
    <property type="match status" value="1"/>
</dbReference>
<evidence type="ECO:0000256" key="4">
    <source>
        <dbReference type="ARBA" id="ARBA00022771"/>
    </source>
</evidence>
<keyword evidence="2" id="KW-0479">Metal-binding</keyword>
<evidence type="ECO:0000313" key="13">
    <source>
        <dbReference type="Proteomes" id="UP000095767"/>
    </source>
</evidence>
<evidence type="ECO:0000259" key="11">
    <source>
        <dbReference type="PROSITE" id="PS50157"/>
    </source>
</evidence>
<keyword evidence="8" id="KW-0539">Nucleus</keyword>
<dbReference type="Gene3D" id="3.30.40.10">
    <property type="entry name" value="Zinc/RING finger domain, C3HC4 (zinc finger)"/>
    <property type="match status" value="1"/>
</dbReference>
<dbReference type="Pfam" id="PF23115">
    <property type="entry name" value="zf-C2H2_STOP2_3rd"/>
    <property type="match status" value="1"/>
</dbReference>
<evidence type="ECO:0000256" key="1">
    <source>
        <dbReference type="ARBA" id="ARBA00004123"/>
    </source>
</evidence>
<accession>A0A1E5WL88</accession>
<dbReference type="STRING" id="888268.A0A1E5WL88"/>
<evidence type="ECO:0000256" key="3">
    <source>
        <dbReference type="ARBA" id="ARBA00022737"/>
    </source>
</evidence>
<dbReference type="PANTHER" id="PTHR46352">
    <property type="entry name" value="PROTEIN SENSITIVE TO PROTON RHIZOTOXICITY 1"/>
    <property type="match status" value="1"/>
</dbReference>
<name>A0A1E5WL88_9POAL</name>
<evidence type="ECO:0000256" key="7">
    <source>
        <dbReference type="ARBA" id="ARBA00023163"/>
    </source>
</evidence>
<dbReference type="InterPro" id="IPR013087">
    <property type="entry name" value="Znf_C2H2_type"/>
</dbReference>
<dbReference type="SUPFAM" id="SSF57667">
    <property type="entry name" value="beta-beta-alpha zinc fingers"/>
    <property type="match status" value="1"/>
</dbReference>
<dbReference type="OrthoDB" id="8113227at2759"/>
<dbReference type="InterPro" id="IPR036236">
    <property type="entry name" value="Znf_C2H2_sf"/>
</dbReference>
<comment type="subcellular location">
    <subcellularLocation>
        <location evidence="1">Nucleus</location>
    </subcellularLocation>
</comment>
<evidence type="ECO:0000256" key="6">
    <source>
        <dbReference type="ARBA" id="ARBA00023015"/>
    </source>
</evidence>
<keyword evidence="6" id="KW-0805">Transcription regulation</keyword>